<keyword evidence="6" id="KW-1185">Reference proteome</keyword>
<dbReference type="Pfam" id="PF13432">
    <property type="entry name" value="TPR_16"/>
    <property type="match status" value="2"/>
</dbReference>
<reference evidence="5 6" key="1">
    <citation type="submission" date="2019-08" db="EMBL/GenBank/DDBJ databases">
        <title>Hyperibacter terrae gen. nov., sp. nov. and Hyperibacter viscosus sp. nov., two new members in the family Rhodospirillaceae isolated from the rhizosphere of Hypericum perforatum.</title>
        <authorList>
            <person name="Noviana Z."/>
        </authorList>
    </citation>
    <scope>NUCLEOTIDE SEQUENCE [LARGE SCALE GENOMIC DNA]</scope>
    <source>
        <strain evidence="5 6">R5913</strain>
    </source>
</reference>
<keyword evidence="3" id="KW-0732">Signal</keyword>
<dbReference type="SUPFAM" id="SSF48452">
    <property type="entry name" value="TPR-like"/>
    <property type="match status" value="2"/>
</dbReference>
<dbReference type="EMBL" id="CP042906">
    <property type="protein sequence ID" value="QEX17297.1"/>
    <property type="molecule type" value="Genomic_DNA"/>
</dbReference>
<keyword evidence="2" id="KW-0802">TPR repeat</keyword>
<gene>
    <name evidence="5" type="ORF">FRZ44_25930</name>
</gene>
<evidence type="ECO:0000256" key="3">
    <source>
        <dbReference type="SAM" id="SignalP"/>
    </source>
</evidence>
<dbReference type="Gene3D" id="1.25.40.10">
    <property type="entry name" value="Tetratricopeptide repeat domain"/>
    <property type="match status" value="1"/>
</dbReference>
<dbReference type="RefSeq" id="WP_151177568.1">
    <property type="nucleotide sequence ID" value="NZ_CP042906.1"/>
</dbReference>
<feature type="signal peptide" evidence="3">
    <location>
        <begin position="1"/>
        <end position="24"/>
    </location>
</feature>
<dbReference type="PANTHER" id="PTHR44858:SF1">
    <property type="entry name" value="UDP-N-ACETYLGLUCOSAMINE--PEPTIDE N-ACETYLGLUCOSAMINYLTRANSFERASE SPINDLY-RELATED"/>
    <property type="match status" value="1"/>
</dbReference>
<keyword evidence="1" id="KW-0677">Repeat</keyword>
<evidence type="ECO:0000313" key="5">
    <source>
        <dbReference type="EMBL" id="QEX17297.1"/>
    </source>
</evidence>
<evidence type="ECO:0000259" key="4">
    <source>
        <dbReference type="Pfam" id="PF13226"/>
    </source>
</evidence>
<evidence type="ECO:0000256" key="1">
    <source>
        <dbReference type="ARBA" id="ARBA00022737"/>
    </source>
</evidence>
<organism evidence="5 6">
    <name type="scientific">Hypericibacter terrae</name>
    <dbReference type="NCBI Taxonomy" id="2602015"/>
    <lineage>
        <taxon>Bacteria</taxon>
        <taxon>Pseudomonadati</taxon>
        <taxon>Pseudomonadota</taxon>
        <taxon>Alphaproteobacteria</taxon>
        <taxon>Rhodospirillales</taxon>
        <taxon>Dongiaceae</taxon>
        <taxon>Hypericibacter</taxon>
    </lineage>
</organism>
<evidence type="ECO:0000313" key="6">
    <source>
        <dbReference type="Proteomes" id="UP000326202"/>
    </source>
</evidence>
<sequence>MTAFKTLAFGALLFLSFAGIQAPARGETLDRSAILQMLAGGQFDELDSRLERIDDEANAQKRPEGDLTRAFRAFATSDPAVVAQLDRWVAERPNSGMALVARGVNRFHLIRIMRYDEAFRAANEAFALDLKIKERDAFVDAQKGLAIEEMNPVGFVWSLELFIDWGQPQEVEKWYRIAVNDLPASPAIHRTYLSAYAPWHQAGASWQESLIRLQEITASLEKGFGKDPDFAWLAGYLEYVKGETYRLDGQPESAIAHFDTALAASDDPEYRLGRGRAELAMGAHQKALNDFVQILSDDPDFGPAVHGQALAKEALGQTAEALADLDRAIALDPMNPLYLTDRARLLRKSKRIDEARRDIDNALPLGEHDPWVQVWRGTIYEPIDTKTAAGAFQQAAALAPSNPLYLKRYADFLLRHEDCEAIAAIELYDEACRTGNSCGDKARELETAATALKTKMSCPG</sequence>
<dbReference type="OrthoDB" id="98874at2"/>
<evidence type="ECO:0000256" key="2">
    <source>
        <dbReference type="ARBA" id="ARBA00022803"/>
    </source>
</evidence>
<dbReference type="SMART" id="SM00028">
    <property type="entry name" value="TPR"/>
    <property type="match status" value="4"/>
</dbReference>
<accession>A0A5J6MJ65</accession>
<dbReference type="PANTHER" id="PTHR44858">
    <property type="entry name" value="TETRATRICOPEPTIDE REPEAT PROTEIN 6"/>
    <property type="match status" value="1"/>
</dbReference>
<proteinExistence type="predicted"/>
<dbReference type="InterPro" id="IPR011990">
    <property type="entry name" value="TPR-like_helical_dom_sf"/>
</dbReference>
<dbReference type="AlphaFoldDB" id="A0A5J6MJ65"/>
<feature type="domain" description="DUF4034" evidence="4">
    <location>
        <begin position="33"/>
        <end position="169"/>
    </location>
</feature>
<protein>
    <recommendedName>
        <fullName evidence="4">DUF4034 domain-containing protein</fullName>
    </recommendedName>
</protein>
<dbReference type="KEGG" id="htq:FRZ44_25930"/>
<dbReference type="InterPro" id="IPR025115">
    <property type="entry name" value="DUF4034"/>
</dbReference>
<dbReference type="InterPro" id="IPR050498">
    <property type="entry name" value="Ycf3"/>
</dbReference>
<dbReference type="InterPro" id="IPR019734">
    <property type="entry name" value="TPR_rpt"/>
</dbReference>
<dbReference type="Proteomes" id="UP000326202">
    <property type="component" value="Chromosome"/>
</dbReference>
<feature type="chain" id="PRO_5023916972" description="DUF4034 domain-containing protein" evidence="3">
    <location>
        <begin position="25"/>
        <end position="460"/>
    </location>
</feature>
<name>A0A5J6MJ65_9PROT</name>
<dbReference type="Pfam" id="PF13226">
    <property type="entry name" value="DUF4034"/>
    <property type="match status" value="1"/>
</dbReference>